<dbReference type="EMBL" id="CAJNRF010006376">
    <property type="protein sequence ID" value="CAF2080488.1"/>
    <property type="molecule type" value="Genomic_DNA"/>
</dbReference>
<dbReference type="AlphaFoldDB" id="A0A816S7N1"/>
<name>A0A816S7N1_9BILA</name>
<dbReference type="EMBL" id="CAJOBG010000434">
    <property type="protein sequence ID" value="CAF3814056.1"/>
    <property type="molecule type" value="Genomic_DNA"/>
</dbReference>
<keyword evidence="4" id="KW-1185">Reference proteome</keyword>
<dbReference type="Proteomes" id="UP000663866">
    <property type="component" value="Unassembled WGS sequence"/>
</dbReference>
<organism evidence="1 3">
    <name type="scientific">Rotaria magnacalcarata</name>
    <dbReference type="NCBI Taxonomy" id="392030"/>
    <lineage>
        <taxon>Eukaryota</taxon>
        <taxon>Metazoa</taxon>
        <taxon>Spiralia</taxon>
        <taxon>Gnathifera</taxon>
        <taxon>Rotifera</taxon>
        <taxon>Eurotatoria</taxon>
        <taxon>Bdelloidea</taxon>
        <taxon>Philodinida</taxon>
        <taxon>Philodinidae</taxon>
        <taxon>Rotaria</taxon>
    </lineage>
</organism>
<protein>
    <submittedName>
        <fullName evidence="1">Uncharacterized protein</fullName>
    </submittedName>
</protein>
<sequence length="259" mass="29421">MNHSTVNILTLCDEILVAIFNKLNNIDVLHSLIGVNRELDRLARDITFTQSLDLVAISSNKDNDSRNNSILDRFCFDILPRIQHNIDCLTLDLLLMDRILRIGHYSKLHKINLVIFQLEMASRILNVLNDCVGIEIHSVDRTNTDPKYLPCIIVEKYERNNILLFKLICQYGSLNNTFEAGQLMNLKDACPNDLKLVNIDDLKPITIIEASRLYSRGSTTGRTCNCRGNCAMKTCPCKKENVFCSTKCHSKRGGCLNMD</sequence>
<gene>
    <name evidence="2" type="ORF">OVN521_LOCUS4626</name>
    <name evidence="1" type="ORF">WKI299_LOCUS16115</name>
</gene>
<comment type="caution">
    <text evidence="1">The sequence shown here is derived from an EMBL/GenBank/DDBJ whole genome shotgun (WGS) entry which is preliminary data.</text>
</comment>
<proteinExistence type="predicted"/>
<dbReference type="Proteomes" id="UP000663856">
    <property type="component" value="Unassembled WGS sequence"/>
</dbReference>
<evidence type="ECO:0000313" key="3">
    <source>
        <dbReference type="Proteomes" id="UP000663856"/>
    </source>
</evidence>
<evidence type="ECO:0000313" key="4">
    <source>
        <dbReference type="Proteomes" id="UP000663866"/>
    </source>
</evidence>
<evidence type="ECO:0000313" key="1">
    <source>
        <dbReference type="EMBL" id="CAF2080488.1"/>
    </source>
</evidence>
<reference evidence="1" key="1">
    <citation type="submission" date="2021-02" db="EMBL/GenBank/DDBJ databases">
        <authorList>
            <person name="Nowell W R."/>
        </authorList>
    </citation>
    <scope>NUCLEOTIDE SEQUENCE</scope>
</reference>
<evidence type="ECO:0000313" key="2">
    <source>
        <dbReference type="EMBL" id="CAF3814056.1"/>
    </source>
</evidence>
<accession>A0A816S7N1</accession>